<dbReference type="Gene3D" id="3.20.20.80">
    <property type="entry name" value="Glycosidases"/>
    <property type="match status" value="1"/>
</dbReference>
<dbReference type="InterPro" id="IPR031330">
    <property type="entry name" value="Gly_Hdrlase_35_cat"/>
</dbReference>
<dbReference type="PANTHER" id="PTHR23421">
    <property type="entry name" value="BETA-GALACTOSIDASE RELATED"/>
    <property type="match status" value="1"/>
</dbReference>
<evidence type="ECO:0000259" key="9">
    <source>
        <dbReference type="Pfam" id="PF21467"/>
    </source>
</evidence>
<dbReference type="InterPro" id="IPR008979">
    <property type="entry name" value="Galactose-bd-like_sf"/>
</dbReference>
<comment type="caution">
    <text evidence="10">The sequence shown here is derived from an EMBL/GenBank/DDBJ whole genome shotgun (WGS) entry which is preliminary data.</text>
</comment>
<dbReference type="Pfam" id="PF21317">
    <property type="entry name" value="BetaGal_ABD_1"/>
    <property type="match status" value="1"/>
</dbReference>
<feature type="domain" description="Beta-galactosidase 1-like first all-beta" evidence="8">
    <location>
        <begin position="406"/>
        <end position="524"/>
    </location>
</feature>
<feature type="active site" description="Nucleophile" evidence="4">
    <location>
        <position position="267"/>
    </location>
</feature>
<comment type="catalytic activity">
    <reaction evidence="5">
        <text>Hydrolysis of terminal non-reducing beta-D-galactose residues in beta-D-galactosides.</text>
        <dbReference type="EC" id="3.2.1.23"/>
    </reaction>
</comment>
<name>A0A9W9CRT8_9PEZI</name>
<dbReference type="PROSITE" id="PS01182">
    <property type="entry name" value="GLYCOSYL_HYDROL_F35"/>
    <property type="match status" value="1"/>
</dbReference>
<dbReference type="InterPro" id="IPR017853">
    <property type="entry name" value="GH"/>
</dbReference>
<evidence type="ECO:0000256" key="5">
    <source>
        <dbReference type="RuleBase" id="RU000675"/>
    </source>
</evidence>
<protein>
    <recommendedName>
        <fullName evidence="5">Beta-galactosidase</fullName>
        <ecNumber evidence="5">3.2.1.23</ecNumber>
    </recommendedName>
</protein>
<dbReference type="Gene3D" id="2.60.120.260">
    <property type="entry name" value="Galactose-binding domain-like"/>
    <property type="match status" value="2"/>
</dbReference>
<dbReference type="SUPFAM" id="SSF51445">
    <property type="entry name" value="(Trans)glycosidases"/>
    <property type="match status" value="1"/>
</dbReference>
<keyword evidence="11" id="KW-1185">Reference proteome</keyword>
<organism evidence="10 11">
    <name type="scientific">Gnomoniopsis smithogilvyi</name>
    <dbReference type="NCBI Taxonomy" id="1191159"/>
    <lineage>
        <taxon>Eukaryota</taxon>
        <taxon>Fungi</taxon>
        <taxon>Dikarya</taxon>
        <taxon>Ascomycota</taxon>
        <taxon>Pezizomycotina</taxon>
        <taxon>Sordariomycetes</taxon>
        <taxon>Sordariomycetidae</taxon>
        <taxon>Diaporthales</taxon>
        <taxon>Gnomoniaceae</taxon>
        <taxon>Gnomoniopsis</taxon>
    </lineage>
</organism>
<evidence type="ECO:0000313" key="10">
    <source>
        <dbReference type="EMBL" id="KAJ4385448.1"/>
    </source>
</evidence>
<dbReference type="Pfam" id="PF21467">
    <property type="entry name" value="BetaGal_gal-bd"/>
    <property type="match status" value="1"/>
</dbReference>
<dbReference type="InterPro" id="IPR001944">
    <property type="entry name" value="Glycoside_Hdrlase_35"/>
</dbReference>
<dbReference type="Pfam" id="PF01301">
    <property type="entry name" value="Glyco_hydro_35"/>
    <property type="match status" value="1"/>
</dbReference>
<proteinExistence type="inferred from homology"/>
<dbReference type="EC" id="3.2.1.23" evidence="5"/>
<evidence type="ECO:0000256" key="4">
    <source>
        <dbReference type="PIRSR" id="PIRSR006336-1"/>
    </source>
</evidence>
<evidence type="ECO:0000256" key="3">
    <source>
        <dbReference type="ARBA" id="ARBA00023295"/>
    </source>
</evidence>
<evidence type="ECO:0000256" key="2">
    <source>
        <dbReference type="ARBA" id="ARBA00022801"/>
    </source>
</evidence>
<evidence type="ECO:0000256" key="6">
    <source>
        <dbReference type="RuleBase" id="RU003679"/>
    </source>
</evidence>
<evidence type="ECO:0000259" key="7">
    <source>
        <dbReference type="Pfam" id="PF01301"/>
    </source>
</evidence>
<dbReference type="Proteomes" id="UP001140453">
    <property type="component" value="Unassembled WGS sequence"/>
</dbReference>
<dbReference type="AlphaFoldDB" id="A0A9W9CRT8"/>
<evidence type="ECO:0000256" key="1">
    <source>
        <dbReference type="ARBA" id="ARBA00009809"/>
    </source>
</evidence>
<dbReference type="PIRSF" id="PIRSF006336">
    <property type="entry name" value="B-gal"/>
    <property type="match status" value="1"/>
</dbReference>
<dbReference type="OrthoDB" id="1657402at2759"/>
<evidence type="ECO:0000259" key="8">
    <source>
        <dbReference type="Pfam" id="PF21317"/>
    </source>
</evidence>
<keyword evidence="3 5" id="KW-0326">Glycosidase</keyword>
<feature type="active site" description="Proton donor" evidence="4">
    <location>
        <position position="190"/>
    </location>
</feature>
<dbReference type="SUPFAM" id="SSF49785">
    <property type="entry name" value="Galactose-binding domain-like"/>
    <property type="match status" value="1"/>
</dbReference>
<accession>A0A9W9CRT8</accession>
<dbReference type="GO" id="GO:0004565">
    <property type="term" value="F:beta-galactosidase activity"/>
    <property type="evidence" value="ECO:0007669"/>
    <property type="project" value="UniProtKB-EC"/>
</dbReference>
<reference evidence="10" key="1">
    <citation type="submission" date="2022-10" db="EMBL/GenBank/DDBJ databases">
        <title>Tapping the CABI collections for fungal endophytes: first genome assemblies for Collariella, Neodidymelliopsis, Ascochyta clinopodiicola, Didymella pomorum, Didymosphaeria variabile, Neocosmospora piperis and Neocucurbitaria cava.</title>
        <authorList>
            <person name="Hill R."/>
        </authorList>
    </citation>
    <scope>NUCLEOTIDE SEQUENCE</scope>
    <source>
        <strain evidence="10">IMI 355082</strain>
    </source>
</reference>
<dbReference type="InterPro" id="IPR048913">
    <property type="entry name" value="BetaGal_gal-bd"/>
</dbReference>
<feature type="domain" description="Beta-galactosidase galactose-binding" evidence="9">
    <location>
        <begin position="544"/>
        <end position="606"/>
    </location>
</feature>
<dbReference type="PRINTS" id="PR00742">
    <property type="entry name" value="GLHYDRLASE35"/>
</dbReference>
<dbReference type="InterPro" id="IPR026283">
    <property type="entry name" value="B-gal_1-like"/>
</dbReference>
<gene>
    <name evidence="10" type="ORF">N0V93_009876</name>
</gene>
<feature type="domain" description="Glycoside hydrolase 35 catalytic" evidence="7">
    <location>
        <begin position="41"/>
        <end position="364"/>
    </location>
</feature>
<comment type="similarity">
    <text evidence="1 6">Belongs to the glycosyl hydrolase 35 family.</text>
</comment>
<dbReference type="EMBL" id="JAPEVB010000007">
    <property type="protein sequence ID" value="KAJ4385448.1"/>
    <property type="molecule type" value="Genomic_DNA"/>
</dbReference>
<evidence type="ECO:0000313" key="11">
    <source>
        <dbReference type="Proteomes" id="UP001140453"/>
    </source>
</evidence>
<dbReference type="GO" id="GO:0005975">
    <property type="term" value="P:carbohydrate metabolic process"/>
    <property type="evidence" value="ECO:0007669"/>
    <property type="project" value="InterPro"/>
</dbReference>
<dbReference type="InterPro" id="IPR019801">
    <property type="entry name" value="Glyco_hydro_35_CS"/>
</dbReference>
<dbReference type="InterPro" id="IPR048912">
    <property type="entry name" value="BetaGal1-like_ABD1"/>
</dbReference>
<sequence>MRPSISKASALLGFAVQARGLAPATVTSSAVLPAFTYNASSFLLHGEPYVIIGGQMDPQRIPPEYWQDRLAKARAMGLNTIFSYVYWNLLEPQQGEWKYSSPSNNVTRYFELAQEQGLHVVLRPGPYICGEREWGGFPSWLSTVPGLIVRSFNEPYLNYSKSYLERLAAELRPLQVTEGGPLLMVQVENEYGSYGTDHNYTQALRDILRDNFDVPLYTNDGTVNWTLAGGEVPGVLAETDGDPESGFAARDEFITDPSELGPLLDGEYYTWAPDTWGSGNTHNTVVGDPSQVAQFVDDLDFVLGANNSISLYMFHGGTNFALSNGALWKNYTAAFITSYDYGAPLSEDGRTTDLYFTLRDTIQKYTTETIPDPPDNIPRLSLPDTTLSPTSSLFDLVSTKSTSTAPSSMEALGQDYGFVLYEHQVAQAYNGTLQPGDRARDRVIVYVNGAQIGVIDSTYAQPKDVSLSLVAGDVLQLLVENLGRVDYYSLESNLKNAVLDPYKGIVGNVTVGGTVLESWTSTSLPLDTVPTLSSSNSSAAVQGPTFFSGTFSVGSNYTNAAQLDTFIAVPNGVKGMVWINGFSLGRYWTVGPQQSLYLPGTILKAGQINEIVILELEPTGETLVFRGESERIWGNNPDPDYS</sequence>
<keyword evidence="2 5" id="KW-0378">Hydrolase</keyword>